<evidence type="ECO:0000259" key="7">
    <source>
        <dbReference type="Pfam" id="PF00172"/>
    </source>
</evidence>
<feature type="compositionally biased region" description="Low complexity" evidence="6">
    <location>
        <begin position="143"/>
        <end position="163"/>
    </location>
</feature>
<comment type="subcellular location">
    <subcellularLocation>
        <location evidence="1">Nucleus</location>
    </subcellularLocation>
</comment>
<feature type="region of interest" description="Disordered" evidence="6">
    <location>
        <begin position="74"/>
        <end position="102"/>
    </location>
</feature>
<proteinExistence type="predicted"/>
<keyword evidence="4" id="KW-0804">Transcription</keyword>
<dbReference type="AlphaFoldDB" id="A0A0D2HGC8"/>
<dbReference type="STRING" id="1442369.A0A0D2HGC8"/>
<evidence type="ECO:0000256" key="2">
    <source>
        <dbReference type="ARBA" id="ARBA00023015"/>
    </source>
</evidence>
<organism evidence="8 9">
    <name type="scientific">Rhinocladiella mackenziei CBS 650.93</name>
    <dbReference type="NCBI Taxonomy" id="1442369"/>
    <lineage>
        <taxon>Eukaryota</taxon>
        <taxon>Fungi</taxon>
        <taxon>Dikarya</taxon>
        <taxon>Ascomycota</taxon>
        <taxon>Pezizomycotina</taxon>
        <taxon>Eurotiomycetes</taxon>
        <taxon>Chaetothyriomycetidae</taxon>
        <taxon>Chaetothyriales</taxon>
        <taxon>Herpotrichiellaceae</taxon>
        <taxon>Rhinocladiella</taxon>
    </lineage>
</organism>
<dbReference type="GO" id="GO:0000981">
    <property type="term" value="F:DNA-binding transcription factor activity, RNA polymerase II-specific"/>
    <property type="evidence" value="ECO:0007669"/>
    <property type="project" value="InterPro"/>
</dbReference>
<dbReference type="EMBL" id="KN847475">
    <property type="protein sequence ID" value="KIX09738.1"/>
    <property type="molecule type" value="Genomic_DNA"/>
</dbReference>
<dbReference type="GeneID" id="25288890"/>
<keyword evidence="5" id="KW-0539">Nucleus</keyword>
<feature type="compositionally biased region" description="Basic and acidic residues" evidence="6">
    <location>
        <begin position="86"/>
        <end position="95"/>
    </location>
</feature>
<dbReference type="Pfam" id="PF11951">
    <property type="entry name" value="Fungal_trans_2"/>
    <property type="match status" value="1"/>
</dbReference>
<accession>A0A0D2HGC8</accession>
<name>A0A0D2HGC8_9EURO</name>
<dbReference type="Proteomes" id="UP000053617">
    <property type="component" value="Unassembled WGS sequence"/>
</dbReference>
<dbReference type="HOGENOM" id="CLU_028540_1_1_1"/>
<evidence type="ECO:0000313" key="8">
    <source>
        <dbReference type="EMBL" id="KIX09738.1"/>
    </source>
</evidence>
<feature type="compositionally biased region" description="Polar residues" evidence="6">
    <location>
        <begin position="130"/>
        <end position="142"/>
    </location>
</feature>
<dbReference type="PANTHER" id="PTHR37534">
    <property type="entry name" value="TRANSCRIPTIONAL ACTIVATOR PROTEIN UGA3"/>
    <property type="match status" value="1"/>
</dbReference>
<feature type="domain" description="Zn(2)-C6 fungal-type" evidence="7">
    <location>
        <begin position="31"/>
        <end position="67"/>
    </location>
</feature>
<reference evidence="8 9" key="1">
    <citation type="submission" date="2015-01" db="EMBL/GenBank/DDBJ databases">
        <title>The Genome Sequence of Rhinocladiella mackenzie CBS 650.93.</title>
        <authorList>
            <consortium name="The Broad Institute Genomics Platform"/>
            <person name="Cuomo C."/>
            <person name="de Hoog S."/>
            <person name="Gorbushina A."/>
            <person name="Stielow B."/>
            <person name="Teixiera M."/>
            <person name="Abouelleil A."/>
            <person name="Chapman S.B."/>
            <person name="Priest M."/>
            <person name="Young S.K."/>
            <person name="Wortman J."/>
            <person name="Nusbaum C."/>
            <person name="Birren B."/>
        </authorList>
    </citation>
    <scope>NUCLEOTIDE SEQUENCE [LARGE SCALE GENOMIC DNA]</scope>
    <source>
        <strain evidence="8 9">CBS 650.93</strain>
    </source>
</reference>
<dbReference type="GO" id="GO:0008270">
    <property type="term" value="F:zinc ion binding"/>
    <property type="evidence" value="ECO:0007669"/>
    <property type="project" value="InterPro"/>
</dbReference>
<evidence type="ECO:0000256" key="6">
    <source>
        <dbReference type="SAM" id="MobiDB-lite"/>
    </source>
</evidence>
<evidence type="ECO:0000313" key="9">
    <source>
        <dbReference type="Proteomes" id="UP000053617"/>
    </source>
</evidence>
<keyword evidence="2" id="KW-0805">Transcription regulation</keyword>
<dbReference type="PANTHER" id="PTHR37534:SF46">
    <property type="entry name" value="ZN(II)2CYS6 TRANSCRIPTION FACTOR (EUROFUNG)"/>
    <property type="match status" value="1"/>
</dbReference>
<dbReference type="InterPro" id="IPR036864">
    <property type="entry name" value="Zn2-C6_fun-type_DNA-bd_sf"/>
</dbReference>
<dbReference type="GO" id="GO:0003677">
    <property type="term" value="F:DNA binding"/>
    <property type="evidence" value="ECO:0007669"/>
    <property type="project" value="UniProtKB-KW"/>
</dbReference>
<dbReference type="GO" id="GO:0005634">
    <property type="term" value="C:nucleus"/>
    <property type="evidence" value="ECO:0007669"/>
    <property type="project" value="UniProtKB-SubCell"/>
</dbReference>
<protein>
    <recommendedName>
        <fullName evidence="7">Zn(2)-C6 fungal-type domain-containing protein</fullName>
    </recommendedName>
</protein>
<keyword evidence="9" id="KW-1185">Reference proteome</keyword>
<sequence>MSVTTCTTTATRRKHISGKRTNSLGWAKSDCHTCSSLRRHCDRRRPRCSACLADGVICSGYVQQLNWERGSLRLGKSKSKTPSTWKESENTKPEDASPQLPQPSAFIFVGQNELADRSKKKQRNNSKSSGPTTQHPSPRNSRSASTSLDPISPSSPSSTWSLARTNTPPSIYVASNSALGLSPQVGRHPGEVEDALAFYHSCFSYITLTFDVHVNPWQAVLPQVHDDIPCVRYAAIALAQRQQAHLRNKSEGLSVLNLKTHALSIFATHLNELSFESGISTSLLLIALDYADTGFSNWTIHLRGAFRILESNGGIRLAESRPNLRSQIAMLIWYDVTAALISRCGPTFPRRYLEALMMWQSENEWSILALNGLPDGMFLDMYDMAMAAADRESVSPDTVAVLEAKILNAEIDGQGNQHLVQMSQVWKLGLLLYCSRVFSRFQTFSSPEDCPIFQEMTDSSLDADLSPSSRLDPHALSLRILSIVADLPSHSNFQKQCLLPIILAACEMSAAEWEYRKIAVEYSERWKQKTGIWIFDSGLEFMRGVWAKNDAVGDAQEEGANEEAREGITVPWTEIYPSGIEYGFLFG</sequence>
<dbReference type="RefSeq" id="XP_013276874.1">
    <property type="nucleotide sequence ID" value="XM_013421420.1"/>
</dbReference>
<dbReference type="OrthoDB" id="2015447at2759"/>
<keyword evidence="3" id="KW-0238">DNA-binding</keyword>
<evidence type="ECO:0000256" key="5">
    <source>
        <dbReference type="ARBA" id="ARBA00023242"/>
    </source>
</evidence>
<gene>
    <name evidence="8" type="ORF">Z518_00819</name>
</gene>
<evidence type="ECO:0000256" key="4">
    <source>
        <dbReference type="ARBA" id="ARBA00023163"/>
    </source>
</evidence>
<dbReference type="Pfam" id="PF00172">
    <property type="entry name" value="Zn_clus"/>
    <property type="match status" value="1"/>
</dbReference>
<dbReference type="SUPFAM" id="SSF57701">
    <property type="entry name" value="Zn2/Cys6 DNA-binding domain"/>
    <property type="match status" value="1"/>
</dbReference>
<dbReference type="VEuPathDB" id="FungiDB:Z518_00819"/>
<evidence type="ECO:0000256" key="3">
    <source>
        <dbReference type="ARBA" id="ARBA00023125"/>
    </source>
</evidence>
<dbReference type="InterPro" id="IPR021858">
    <property type="entry name" value="Fun_TF"/>
</dbReference>
<feature type="region of interest" description="Disordered" evidence="6">
    <location>
        <begin position="114"/>
        <end position="163"/>
    </location>
</feature>
<evidence type="ECO:0000256" key="1">
    <source>
        <dbReference type="ARBA" id="ARBA00004123"/>
    </source>
</evidence>
<dbReference type="InterPro" id="IPR001138">
    <property type="entry name" value="Zn2Cys6_DnaBD"/>
</dbReference>